<dbReference type="EMBL" id="CAKMRJ010005523">
    <property type="protein sequence ID" value="CAH1445375.1"/>
    <property type="molecule type" value="Genomic_DNA"/>
</dbReference>
<accession>A0AAU9P597</accession>
<gene>
    <name evidence="1" type="ORF">LVIROSA_LOCUS31138</name>
</gene>
<dbReference type="Proteomes" id="UP001157418">
    <property type="component" value="Unassembled WGS sequence"/>
</dbReference>
<dbReference type="AlphaFoldDB" id="A0AAU9P597"/>
<evidence type="ECO:0000313" key="1">
    <source>
        <dbReference type="EMBL" id="CAH1445375.1"/>
    </source>
</evidence>
<comment type="caution">
    <text evidence="1">The sequence shown here is derived from an EMBL/GenBank/DDBJ whole genome shotgun (WGS) entry which is preliminary data.</text>
</comment>
<name>A0AAU9P597_9ASTR</name>
<organism evidence="1 2">
    <name type="scientific">Lactuca virosa</name>
    <dbReference type="NCBI Taxonomy" id="75947"/>
    <lineage>
        <taxon>Eukaryota</taxon>
        <taxon>Viridiplantae</taxon>
        <taxon>Streptophyta</taxon>
        <taxon>Embryophyta</taxon>
        <taxon>Tracheophyta</taxon>
        <taxon>Spermatophyta</taxon>
        <taxon>Magnoliopsida</taxon>
        <taxon>eudicotyledons</taxon>
        <taxon>Gunneridae</taxon>
        <taxon>Pentapetalae</taxon>
        <taxon>asterids</taxon>
        <taxon>campanulids</taxon>
        <taxon>Asterales</taxon>
        <taxon>Asteraceae</taxon>
        <taxon>Cichorioideae</taxon>
        <taxon>Cichorieae</taxon>
        <taxon>Lactucinae</taxon>
        <taxon>Lactuca</taxon>
    </lineage>
</organism>
<protein>
    <submittedName>
        <fullName evidence="1">Uncharacterized protein</fullName>
    </submittedName>
</protein>
<sequence>MAPQFASPLMGSRIGDPFSQVVAGSGDPIPKSRIAQIALNRKTHMKEWLRKSVLIGEAHNLDHIGNVPTSLLMRKGTKYLGGLNISLHFSHSWMHMNSWKIKKDEEIGLNG</sequence>
<reference evidence="1 2" key="1">
    <citation type="submission" date="2022-01" db="EMBL/GenBank/DDBJ databases">
        <authorList>
            <person name="Xiong W."/>
            <person name="Schranz E."/>
        </authorList>
    </citation>
    <scope>NUCLEOTIDE SEQUENCE [LARGE SCALE GENOMIC DNA]</scope>
</reference>
<proteinExistence type="predicted"/>
<keyword evidence="2" id="KW-1185">Reference proteome</keyword>
<evidence type="ECO:0000313" key="2">
    <source>
        <dbReference type="Proteomes" id="UP001157418"/>
    </source>
</evidence>